<dbReference type="InterPro" id="IPR001611">
    <property type="entry name" value="Leu-rich_rpt"/>
</dbReference>
<keyword evidence="11" id="KW-0325">Glycoprotein</keyword>
<evidence type="ECO:0000256" key="11">
    <source>
        <dbReference type="ARBA" id="ARBA00023180"/>
    </source>
</evidence>
<evidence type="ECO:0000256" key="12">
    <source>
        <dbReference type="SAM" id="Phobius"/>
    </source>
</evidence>
<feature type="domain" description="Leucine-rich repeat-containing N-terminal plant-type" evidence="14">
    <location>
        <begin position="39"/>
        <end position="84"/>
    </location>
</feature>
<dbReference type="Pfam" id="PF08263">
    <property type="entry name" value="LRRNT_2"/>
    <property type="match status" value="1"/>
</dbReference>
<feature type="signal peptide" evidence="13">
    <location>
        <begin position="1"/>
        <end position="25"/>
    </location>
</feature>
<reference evidence="17" key="1">
    <citation type="submission" date="2025-08" db="UniProtKB">
        <authorList>
            <consortium name="RefSeq"/>
        </authorList>
    </citation>
    <scope>IDENTIFICATION</scope>
    <source>
        <tissue evidence="17">Leaf</tissue>
    </source>
</reference>
<keyword evidence="9 12" id="KW-0472">Membrane</keyword>
<evidence type="ECO:0000256" key="2">
    <source>
        <dbReference type="ARBA" id="ARBA00009592"/>
    </source>
</evidence>
<evidence type="ECO:0000313" key="17">
    <source>
        <dbReference type="RefSeq" id="XP_030517775.2"/>
    </source>
</evidence>
<comment type="subcellular location">
    <subcellularLocation>
        <location evidence="1">Cell membrane</location>
        <topology evidence="1">Single-pass type I membrane protein</topology>
    </subcellularLocation>
</comment>
<dbReference type="GeneID" id="115731265"/>
<organism evidence="16 17">
    <name type="scientific">Rhodamnia argentea</name>
    <dbReference type="NCBI Taxonomy" id="178133"/>
    <lineage>
        <taxon>Eukaryota</taxon>
        <taxon>Viridiplantae</taxon>
        <taxon>Streptophyta</taxon>
        <taxon>Embryophyta</taxon>
        <taxon>Tracheophyta</taxon>
        <taxon>Spermatophyta</taxon>
        <taxon>Magnoliopsida</taxon>
        <taxon>eudicotyledons</taxon>
        <taxon>Gunneridae</taxon>
        <taxon>Pentapetalae</taxon>
        <taxon>rosids</taxon>
        <taxon>malvids</taxon>
        <taxon>Myrtales</taxon>
        <taxon>Myrtaceae</taxon>
        <taxon>Myrtoideae</taxon>
        <taxon>Myrteae</taxon>
        <taxon>Australasian group</taxon>
        <taxon>Rhodamnia</taxon>
    </lineage>
</organism>
<dbReference type="RefSeq" id="XP_030517775.2">
    <property type="nucleotide sequence ID" value="XM_030661915.2"/>
</dbReference>
<evidence type="ECO:0000256" key="9">
    <source>
        <dbReference type="ARBA" id="ARBA00023136"/>
    </source>
</evidence>
<evidence type="ECO:0000256" key="13">
    <source>
        <dbReference type="SAM" id="SignalP"/>
    </source>
</evidence>
<dbReference type="PANTHER" id="PTHR48061">
    <property type="entry name" value="LEUCINE-RICH REPEAT RECEPTOR PROTEIN KINASE EMS1-LIKE-RELATED"/>
    <property type="match status" value="1"/>
</dbReference>
<sequence length="1035" mass="115494">MAPTSCFHMSIHLLFLYLSSQPIGAHNLSHPVKSLCLQDEMSVLLQFKERYEIANVSGRPLARPKTLSWKNTRDCCSWDGIECDESTGHVIVLDLGSSFLYGSIDNNSTLFQLARLEELNLSDNHFNYSQIPSRIGDLSRLNHLDLSASVFSGQVPTGIFKLTRLVHLDLCCNLDPYTSTRLLEMKPPGLRSLTQNLTSLEVLLLGVVNMSSEVPNTMANLTSLTWLNMDVCDLHGVFSSAIFNLPKLQHLGLADNEALMGRLPNFNSSSPLEELRLLGTSFSGELPASIGNLHSLQILNLQSATCNLTGSLPASIGKLPSLSYLDISRCQFSGSIPASFSNLSNLEYLDVGENPFTAQTISSFSWIWRNKKLATLHLDQINLYGEIPLSIGNWSQLVELGFIGNQLSGTIPSQLMNLTRLTDLYLGTNQLSGSIPSWLMNMTGLVALDLASNKFHGEIPSSISQLQKLTLLRLVRNNFSGTVELDNFLKLKQLEVLQLSSNRLSCHASNANDILPQFLILGLASCNLSEFPAFLQNQEQMNWLDLSDNNIRGEVPPWVWNGSSNMQYLNLSRNFLTGVHRYYPIYPWLMYTIDLSHNMLKGPPPEAPPSIMSYIVSNNSLTGALPPWICNLSSVVTLDLSSNNLTGVLPVCLGNISESLMVLNLKGNNFQGRIPELSMRGTQLTMIDLSDNQLQGNLPRSLANCKMLEFINFANNLIVDTFPSWLGFLPKLHVLILRSNKFHGVVERPKSSSTFLKLHILDLSVNALVGKLPTEFFQSWNAMKSKTGNFTYMQRKLQPNHYLEFTYYGNYDFSMTVIYKGLKWYYPKISEVFTVIDLSSNLFEGEIPSAIGDLKGLQGLNLSNNFLIGHIPPSLGNLTALESLDLSRNKLSGQIPQQLTELGFLSFLNVSYNNLTGSVPRGKQFDTFSNNSFEGNSGLCGEFISRKCRDSEDKSGQPSTRQEEDSGSPIELDWKIVLMGYGSGLVIGVVIGNAFISWKHVWFEGNAWRRRKLTRRQPRRGRNSWPGKLFNLCRY</sequence>
<dbReference type="Pfam" id="PF23598">
    <property type="entry name" value="LRR_14"/>
    <property type="match status" value="1"/>
</dbReference>
<dbReference type="InterPro" id="IPR046956">
    <property type="entry name" value="RLP23-like"/>
</dbReference>
<evidence type="ECO:0000259" key="14">
    <source>
        <dbReference type="Pfam" id="PF08263"/>
    </source>
</evidence>
<feature type="transmembrane region" description="Helical" evidence="12">
    <location>
        <begin position="978"/>
        <end position="1002"/>
    </location>
</feature>
<feature type="domain" description="Disease resistance R13L4/SHOC-2-like LRR" evidence="15">
    <location>
        <begin position="92"/>
        <end position="278"/>
    </location>
</feature>
<comment type="similarity">
    <text evidence="2">Belongs to the RLP family.</text>
</comment>
<keyword evidence="7" id="KW-0677">Repeat</keyword>
<feature type="chain" id="PRO_5047476610" evidence="13">
    <location>
        <begin position="26"/>
        <end position="1035"/>
    </location>
</feature>
<proteinExistence type="inferred from homology"/>
<dbReference type="PRINTS" id="PR00019">
    <property type="entry name" value="LEURICHRPT"/>
</dbReference>
<dbReference type="SUPFAM" id="SSF52058">
    <property type="entry name" value="L domain-like"/>
    <property type="match status" value="2"/>
</dbReference>
<dbReference type="SMART" id="SM00369">
    <property type="entry name" value="LRR_TYP"/>
    <property type="match status" value="10"/>
</dbReference>
<keyword evidence="6 13" id="KW-0732">Signal</keyword>
<keyword evidence="5 12" id="KW-0812">Transmembrane</keyword>
<dbReference type="InterPro" id="IPR055414">
    <property type="entry name" value="LRR_R13L4/SHOC2-like"/>
</dbReference>
<dbReference type="PANTHER" id="PTHR48061:SF12">
    <property type="entry name" value="DISEASE RESISTANCE LIKE PROTEIN"/>
    <property type="match status" value="1"/>
</dbReference>
<accession>A0A8B8N5V0</accession>
<evidence type="ECO:0000256" key="5">
    <source>
        <dbReference type="ARBA" id="ARBA00022692"/>
    </source>
</evidence>
<dbReference type="GO" id="GO:0005886">
    <property type="term" value="C:plasma membrane"/>
    <property type="evidence" value="ECO:0007669"/>
    <property type="project" value="UniProtKB-SubCell"/>
</dbReference>
<dbReference type="SUPFAM" id="SSF52047">
    <property type="entry name" value="RNI-like"/>
    <property type="match status" value="1"/>
</dbReference>
<keyword evidence="10" id="KW-0675">Receptor</keyword>
<dbReference type="InterPro" id="IPR013210">
    <property type="entry name" value="LRR_N_plant-typ"/>
</dbReference>
<evidence type="ECO:0000256" key="3">
    <source>
        <dbReference type="ARBA" id="ARBA00022475"/>
    </source>
</evidence>
<keyword evidence="16" id="KW-1185">Reference proteome</keyword>
<evidence type="ECO:0000256" key="4">
    <source>
        <dbReference type="ARBA" id="ARBA00022614"/>
    </source>
</evidence>
<evidence type="ECO:0000256" key="6">
    <source>
        <dbReference type="ARBA" id="ARBA00022729"/>
    </source>
</evidence>
<protein>
    <submittedName>
        <fullName evidence="17">Receptor-like protein 7 isoform X2</fullName>
    </submittedName>
</protein>
<dbReference type="Gene3D" id="3.80.10.10">
    <property type="entry name" value="Ribonuclease Inhibitor"/>
    <property type="match status" value="5"/>
</dbReference>
<dbReference type="InterPro" id="IPR003591">
    <property type="entry name" value="Leu-rich_rpt_typical-subtyp"/>
</dbReference>
<evidence type="ECO:0000256" key="10">
    <source>
        <dbReference type="ARBA" id="ARBA00023170"/>
    </source>
</evidence>
<dbReference type="Pfam" id="PF13855">
    <property type="entry name" value="LRR_8"/>
    <property type="match status" value="1"/>
</dbReference>
<evidence type="ECO:0000259" key="15">
    <source>
        <dbReference type="Pfam" id="PF23598"/>
    </source>
</evidence>
<dbReference type="AlphaFoldDB" id="A0A8B8N5V0"/>
<evidence type="ECO:0000256" key="1">
    <source>
        <dbReference type="ARBA" id="ARBA00004251"/>
    </source>
</evidence>
<name>A0A8B8N5V0_9MYRT</name>
<keyword evidence="3" id="KW-1003">Cell membrane</keyword>
<dbReference type="InterPro" id="IPR032675">
    <property type="entry name" value="LRR_dom_sf"/>
</dbReference>
<gene>
    <name evidence="17" type="primary">LOC115731265</name>
</gene>
<evidence type="ECO:0000256" key="8">
    <source>
        <dbReference type="ARBA" id="ARBA00022989"/>
    </source>
</evidence>
<keyword evidence="8 12" id="KW-1133">Transmembrane helix</keyword>
<evidence type="ECO:0000313" key="16">
    <source>
        <dbReference type="Proteomes" id="UP000827889"/>
    </source>
</evidence>
<keyword evidence="4" id="KW-0433">Leucine-rich repeat</keyword>
<dbReference type="Pfam" id="PF00560">
    <property type="entry name" value="LRR_1"/>
    <property type="match status" value="6"/>
</dbReference>
<dbReference type="Proteomes" id="UP000827889">
    <property type="component" value="Chromosome 7"/>
</dbReference>
<dbReference type="KEGG" id="rarg:115731265"/>
<evidence type="ECO:0000256" key="7">
    <source>
        <dbReference type="ARBA" id="ARBA00022737"/>
    </source>
</evidence>